<evidence type="ECO:0000313" key="1">
    <source>
        <dbReference type="EMBL" id="EFA07400.1"/>
    </source>
</evidence>
<keyword evidence="2" id="KW-1185">Reference proteome</keyword>
<dbReference type="AlphaFoldDB" id="D6WPD6"/>
<dbReference type="HOGENOM" id="CLU_1612970_0_0_1"/>
<accession>D6WPD6</accession>
<reference evidence="1 2" key="1">
    <citation type="journal article" date="2008" name="Nature">
        <title>The genome of the model beetle and pest Tribolium castaneum.</title>
        <authorList>
            <consortium name="Tribolium Genome Sequencing Consortium"/>
            <person name="Richards S."/>
            <person name="Gibbs R.A."/>
            <person name="Weinstock G.M."/>
            <person name="Brown S.J."/>
            <person name="Denell R."/>
            <person name="Beeman R.W."/>
            <person name="Gibbs R."/>
            <person name="Beeman R.W."/>
            <person name="Brown S.J."/>
            <person name="Bucher G."/>
            <person name="Friedrich M."/>
            <person name="Grimmelikhuijzen C.J."/>
            <person name="Klingler M."/>
            <person name="Lorenzen M."/>
            <person name="Richards S."/>
            <person name="Roth S."/>
            <person name="Schroder R."/>
            <person name="Tautz D."/>
            <person name="Zdobnov E.M."/>
            <person name="Muzny D."/>
            <person name="Gibbs R.A."/>
            <person name="Weinstock G.M."/>
            <person name="Attaway T."/>
            <person name="Bell S."/>
            <person name="Buhay C.J."/>
            <person name="Chandrabose M.N."/>
            <person name="Chavez D."/>
            <person name="Clerk-Blankenburg K.P."/>
            <person name="Cree A."/>
            <person name="Dao M."/>
            <person name="Davis C."/>
            <person name="Chacko J."/>
            <person name="Dinh H."/>
            <person name="Dugan-Rocha S."/>
            <person name="Fowler G."/>
            <person name="Garner T.T."/>
            <person name="Garnes J."/>
            <person name="Gnirke A."/>
            <person name="Hawes A."/>
            <person name="Hernandez J."/>
            <person name="Hines S."/>
            <person name="Holder M."/>
            <person name="Hume J."/>
            <person name="Jhangiani S.N."/>
            <person name="Joshi V."/>
            <person name="Khan Z.M."/>
            <person name="Jackson L."/>
            <person name="Kovar C."/>
            <person name="Kowis A."/>
            <person name="Lee S."/>
            <person name="Lewis L.R."/>
            <person name="Margolis J."/>
            <person name="Morgan M."/>
            <person name="Nazareth L.V."/>
            <person name="Nguyen N."/>
            <person name="Okwuonu G."/>
            <person name="Parker D."/>
            <person name="Richards S."/>
            <person name="Ruiz S.J."/>
            <person name="Santibanez J."/>
            <person name="Savard J."/>
            <person name="Scherer S.E."/>
            <person name="Schneider B."/>
            <person name="Sodergren E."/>
            <person name="Tautz D."/>
            <person name="Vattahil S."/>
            <person name="Villasana D."/>
            <person name="White C.S."/>
            <person name="Wright R."/>
            <person name="Park Y."/>
            <person name="Beeman R.W."/>
            <person name="Lord J."/>
            <person name="Oppert B."/>
            <person name="Lorenzen M."/>
            <person name="Brown S."/>
            <person name="Wang L."/>
            <person name="Savard J."/>
            <person name="Tautz D."/>
            <person name="Richards S."/>
            <person name="Weinstock G."/>
            <person name="Gibbs R.A."/>
            <person name="Liu Y."/>
            <person name="Worley K."/>
            <person name="Weinstock G."/>
            <person name="Elsik C.G."/>
            <person name="Reese J.T."/>
            <person name="Elhaik E."/>
            <person name="Landan G."/>
            <person name="Graur D."/>
            <person name="Arensburger P."/>
            <person name="Atkinson P."/>
            <person name="Beeman R.W."/>
            <person name="Beidler J."/>
            <person name="Brown S.J."/>
            <person name="Demuth J.P."/>
            <person name="Drury D.W."/>
            <person name="Du Y.Z."/>
            <person name="Fujiwara H."/>
            <person name="Lorenzen M."/>
            <person name="Maselli V."/>
            <person name="Osanai M."/>
            <person name="Park Y."/>
            <person name="Robertson H.M."/>
            <person name="Tu Z."/>
            <person name="Wang J.J."/>
            <person name="Wang S."/>
            <person name="Richards S."/>
            <person name="Song H."/>
            <person name="Zhang L."/>
            <person name="Sodergren E."/>
            <person name="Werner D."/>
            <person name="Stanke M."/>
            <person name="Morgenstern B."/>
            <person name="Solovyev V."/>
            <person name="Kosarev P."/>
            <person name="Brown G."/>
            <person name="Chen H.C."/>
            <person name="Ermolaeva O."/>
            <person name="Hlavina W."/>
            <person name="Kapustin Y."/>
            <person name="Kiryutin B."/>
            <person name="Kitts P."/>
            <person name="Maglott D."/>
            <person name="Pruitt K."/>
            <person name="Sapojnikov V."/>
            <person name="Souvorov A."/>
            <person name="Mackey A.J."/>
            <person name="Waterhouse R.M."/>
            <person name="Wyder S."/>
            <person name="Zdobnov E.M."/>
            <person name="Zdobnov E.M."/>
            <person name="Wyder S."/>
            <person name="Kriventseva E.V."/>
            <person name="Kadowaki T."/>
            <person name="Bork P."/>
            <person name="Aranda M."/>
            <person name="Bao R."/>
            <person name="Beermann A."/>
            <person name="Berns N."/>
            <person name="Bolognesi R."/>
            <person name="Bonneton F."/>
            <person name="Bopp D."/>
            <person name="Brown S.J."/>
            <person name="Bucher G."/>
            <person name="Butts T."/>
            <person name="Chaumot A."/>
            <person name="Denell R.E."/>
            <person name="Ferrier D.E."/>
            <person name="Friedrich M."/>
            <person name="Gordon C.M."/>
            <person name="Jindra M."/>
            <person name="Klingler M."/>
            <person name="Lan Q."/>
            <person name="Lattorff H.M."/>
            <person name="Laudet V."/>
            <person name="von Levetsow C."/>
            <person name="Liu Z."/>
            <person name="Lutz R."/>
            <person name="Lynch J.A."/>
            <person name="da Fonseca R.N."/>
            <person name="Posnien N."/>
            <person name="Reuter R."/>
            <person name="Roth S."/>
            <person name="Savard J."/>
            <person name="Schinko J.B."/>
            <person name="Schmitt C."/>
            <person name="Schoppmeier M."/>
            <person name="Schroder R."/>
            <person name="Shippy T.D."/>
            <person name="Simonnet F."/>
            <person name="Marques-Souza H."/>
            <person name="Tautz D."/>
            <person name="Tomoyasu Y."/>
            <person name="Trauner J."/>
            <person name="Van der Zee M."/>
            <person name="Vervoort M."/>
            <person name="Wittkopp N."/>
            <person name="Wimmer E.A."/>
            <person name="Yang X."/>
            <person name="Jones A.K."/>
            <person name="Sattelle D.B."/>
            <person name="Ebert P.R."/>
            <person name="Nelson D."/>
            <person name="Scott J.G."/>
            <person name="Beeman R.W."/>
            <person name="Muthukrishnan S."/>
            <person name="Kramer K.J."/>
            <person name="Arakane Y."/>
            <person name="Beeman R.W."/>
            <person name="Zhu Q."/>
            <person name="Hogenkamp D."/>
            <person name="Dixit R."/>
            <person name="Oppert B."/>
            <person name="Jiang H."/>
            <person name="Zou Z."/>
            <person name="Marshall J."/>
            <person name="Elpidina E."/>
            <person name="Vinokurov K."/>
            <person name="Oppert C."/>
            <person name="Zou Z."/>
            <person name="Evans J."/>
            <person name="Lu Z."/>
            <person name="Zhao P."/>
            <person name="Sumathipala N."/>
            <person name="Altincicek B."/>
            <person name="Vilcinskas A."/>
            <person name="Williams M."/>
            <person name="Hultmark D."/>
            <person name="Hetru C."/>
            <person name="Jiang H."/>
            <person name="Grimmelikhuijzen C.J."/>
            <person name="Hauser F."/>
            <person name="Cazzamali G."/>
            <person name="Williamson M."/>
            <person name="Park Y."/>
            <person name="Li B."/>
            <person name="Tanaka Y."/>
            <person name="Predel R."/>
            <person name="Neupert S."/>
            <person name="Schachtner J."/>
            <person name="Verleyen P."/>
            <person name="Raible F."/>
            <person name="Bork P."/>
            <person name="Friedrich M."/>
            <person name="Walden K.K."/>
            <person name="Robertson H.M."/>
            <person name="Angeli S."/>
            <person name="Foret S."/>
            <person name="Bucher G."/>
            <person name="Schuetz S."/>
            <person name="Maleszka R."/>
            <person name="Wimmer E.A."/>
            <person name="Beeman R.W."/>
            <person name="Lorenzen M."/>
            <person name="Tomoyasu Y."/>
            <person name="Miller S.C."/>
            <person name="Grossmann D."/>
            <person name="Bucher G."/>
        </authorList>
    </citation>
    <scope>NUCLEOTIDE SEQUENCE [LARGE SCALE GENOMIC DNA]</scope>
    <source>
        <strain evidence="1 2">Georgia GA2</strain>
    </source>
</reference>
<evidence type="ECO:0000313" key="2">
    <source>
        <dbReference type="Proteomes" id="UP000007266"/>
    </source>
</evidence>
<reference evidence="1 2" key="2">
    <citation type="journal article" date="2010" name="Nucleic Acids Res.">
        <title>BeetleBase in 2010: revisions to provide comprehensive genomic information for Tribolium castaneum.</title>
        <authorList>
            <person name="Kim H.S."/>
            <person name="Murphy T."/>
            <person name="Xia J."/>
            <person name="Caragea D."/>
            <person name="Park Y."/>
            <person name="Beeman R.W."/>
            <person name="Lorenzen M.D."/>
            <person name="Butcher S."/>
            <person name="Manak J.R."/>
            <person name="Brown S.J."/>
        </authorList>
    </citation>
    <scope>GENOME REANNOTATION</scope>
    <source>
        <strain evidence="1 2">Georgia GA2</strain>
    </source>
</reference>
<name>D6WPD6_TRICA</name>
<proteinExistence type="predicted"/>
<gene>
    <name evidence="1" type="primary">GLEAN_16382</name>
    <name evidence="1" type="ORF">TcasGA2_TC016382</name>
</gene>
<protein>
    <submittedName>
        <fullName evidence="1">Uncharacterized protein</fullName>
    </submittedName>
</protein>
<dbReference type="EMBL" id="KQ971354">
    <property type="protein sequence ID" value="EFA07400.1"/>
    <property type="molecule type" value="Genomic_DNA"/>
</dbReference>
<organism evidence="1 2">
    <name type="scientific">Tribolium castaneum</name>
    <name type="common">Red flour beetle</name>
    <dbReference type="NCBI Taxonomy" id="7070"/>
    <lineage>
        <taxon>Eukaryota</taxon>
        <taxon>Metazoa</taxon>
        <taxon>Ecdysozoa</taxon>
        <taxon>Arthropoda</taxon>
        <taxon>Hexapoda</taxon>
        <taxon>Insecta</taxon>
        <taxon>Pterygota</taxon>
        <taxon>Neoptera</taxon>
        <taxon>Endopterygota</taxon>
        <taxon>Coleoptera</taxon>
        <taxon>Polyphaga</taxon>
        <taxon>Cucujiformia</taxon>
        <taxon>Tenebrionidae</taxon>
        <taxon>Tenebrionidae incertae sedis</taxon>
        <taxon>Tribolium</taxon>
    </lineage>
</organism>
<dbReference type="Proteomes" id="UP000007266">
    <property type="component" value="Linkage group 7"/>
</dbReference>
<dbReference type="InParanoid" id="D6WPD6"/>
<sequence length="165" mass="18192">MEEDRTRRPPRRISQGRITAYSVYLRGASFVCRPSAVLARDSCAVPLRISCLLSCVNASSRKYSPVPTTGGGRVSRQAITRGPANLPAAGCPALSPCSSVASIDRLDKGTDHRLANLARNYYLPLAGRRERMSAHPSYPVFEKSARLRHPQLHSSKLGRKFRLFV</sequence>